<keyword evidence="2" id="KW-1003">Cell membrane</keyword>
<evidence type="ECO:0000256" key="2">
    <source>
        <dbReference type="ARBA" id="ARBA00022475"/>
    </source>
</evidence>
<comment type="subcellular location">
    <subcellularLocation>
        <location evidence="1">Cell membrane</location>
        <topology evidence="1">Multi-pass membrane protein</topology>
    </subcellularLocation>
</comment>
<sequence length="810" mass="90396">MFKNYIKIAWRNLRRQPFFTFLNTFGLAIGMAGGILISLYIHSELNFDTMFKDADRIYRINADVKFGGSEQEFAEVSAPMAETVKEDYPYIELVTRFRNNGSILIRKKNASLNVKENGVAYADSTFFNMFGISLLYGDSKTALTEPNTLILTKTAAEKHFDSSNAVGETLILDNEQTYTVTGIIEDMPKNSFLRNHGVFMAMAGYQDSREGGWGNHNYPTFIKLSPNAKVDDFQEYLNTVLGAYVIPWAQDFFPGITEEQFIEAGNHLRYDTIALTDIHLYSDRSSELSTNGSIQNVYILSVIALFLIVLASVNFMNLSTAISLKRAKEIGIRKTLGSNKTGLVSQFLTESALISFISLLFSVIIATLVLPLFNDLAGTSITIPFNYPYFWILLLVSALLLGIFSGFYPAFFMSKFIPVKVLKGSGNSAVGGSGVRNSLVVVQFTISIFLMVSTLIVFQQLKFIQNKDLGFSRDQVLVIEDVYSAGDQALSFKEEVQKLGSVKSASMSNFLPTPSSRSDASFFKEGLKDQEHAVNMQNWQVDHEYINTVGLEIIAGRDFNPQFIADSTAIILNESAIKILGVNAEEALGMRLSSDIELENPTFSTVIGVVKNFHFTSLKDDIRALSLSLERNSDVMVVKLQAGNFSESIAQIESIWNDIAPEAPFTYYFMDESFNNTYQSEQRLGRIFMTFTILSIIIACLGLFGLATFNAERRIKEIGIRKVLGASVGQITYKLSIDFLRLVGIAILVSLPLGWYAMAKWLESFSYRIEINIWVFVIATLLAIFISILTVSFQSIKAAMANPTKSLRTE</sequence>
<evidence type="ECO:0000256" key="6">
    <source>
        <dbReference type="SAM" id="Phobius"/>
    </source>
</evidence>
<feature type="transmembrane region" description="Helical" evidence="6">
    <location>
        <begin position="739"/>
        <end position="759"/>
    </location>
</feature>
<feature type="transmembrane region" description="Helical" evidence="6">
    <location>
        <begin position="434"/>
        <end position="458"/>
    </location>
</feature>
<feature type="transmembrane region" description="Helical" evidence="6">
    <location>
        <begin position="21"/>
        <end position="41"/>
    </location>
</feature>
<evidence type="ECO:0000313" key="10">
    <source>
        <dbReference type="Proteomes" id="UP001597344"/>
    </source>
</evidence>
<feature type="transmembrane region" description="Helical" evidence="6">
    <location>
        <begin position="389"/>
        <end position="413"/>
    </location>
</feature>
<reference evidence="10" key="1">
    <citation type="journal article" date="2019" name="Int. J. Syst. Evol. Microbiol.">
        <title>The Global Catalogue of Microorganisms (GCM) 10K type strain sequencing project: providing services to taxonomists for standard genome sequencing and annotation.</title>
        <authorList>
            <consortium name="The Broad Institute Genomics Platform"/>
            <consortium name="The Broad Institute Genome Sequencing Center for Infectious Disease"/>
            <person name="Wu L."/>
            <person name="Ma J."/>
        </authorList>
    </citation>
    <scope>NUCLEOTIDE SEQUENCE [LARGE SCALE GENOMIC DNA]</scope>
    <source>
        <strain evidence="10">DT92</strain>
    </source>
</reference>
<feature type="transmembrane region" description="Helical" evidence="6">
    <location>
        <begin position="297"/>
        <end position="322"/>
    </location>
</feature>
<dbReference type="EMBL" id="JBHUHY010000006">
    <property type="protein sequence ID" value="MFD2186866.1"/>
    <property type="molecule type" value="Genomic_DNA"/>
</dbReference>
<feature type="transmembrane region" description="Helical" evidence="6">
    <location>
        <begin position="771"/>
        <end position="793"/>
    </location>
</feature>
<evidence type="ECO:0000259" key="8">
    <source>
        <dbReference type="Pfam" id="PF12704"/>
    </source>
</evidence>
<dbReference type="InterPro" id="IPR050250">
    <property type="entry name" value="Macrolide_Exporter_MacB"/>
</dbReference>
<dbReference type="Proteomes" id="UP001597344">
    <property type="component" value="Unassembled WGS sequence"/>
</dbReference>
<feature type="domain" description="ABC3 transporter permease C-terminal" evidence="7">
    <location>
        <begin position="302"/>
        <end position="415"/>
    </location>
</feature>
<gene>
    <name evidence="9" type="ORF">ACFSJT_08690</name>
</gene>
<keyword evidence="4 6" id="KW-1133">Transmembrane helix</keyword>
<accession>A0ABW5AXP0</accession>
<dbReference type="RefSeq" id="WP_378319864.1">
    <property type="nucleotide sequence ID" value="NZ_JBHUHY010000006.1"/>
</dbReference>
<proteinExistence type="predicted"/>
<protein>
    <submittedName>
        <fullName evidence="9">ABC transporter permease</fullName>
    </submittedName>
</protein>
<evidence type="ECO:0000256" key="5">
    <source>
        <dbReference type="ARBA" id="ARBA00023136"/>
    </source>
</evidence>
<evidence type="ECO:0000256" key="3">
    <source>
        <dbReference type="ARBA" id="ARBA00022692"/>
    </source>
</evidence>
<keyword evidence="10" id="KW-1185">Reference proteome</keyword>
<dbReference type="InterPro" id="IPR025857">
    <property type="entry name" value="MacB_PCD"/>
</dbReference>
<dbReference type="PANTHER" id="PTHR30572">
    <property type="entry name" value="MEMBRANE COMPONENT OF TRANSPORTER-RELATED"/>
    <property type="match status" value="1"/>
</dbReference>
<dbReference type="PANTHER" id="PTHR30572:SF18">
    <property type="entry name" value="ABC-TYPE MACROLIDE FAMILY EXPORT SYSTEM PERMEASE COMPONENT 2"/>
    <property type="match status" value="1"/>
</dbReference>
<evidence type="ECO:0000259" key="7">
    <source>
        <dbReference type="Pfam" id="PF02687"/>
    </source>
</evidence>
<dbReference type="Pfam" id="PF12704">
    <property type="entry name" value="MacB_PCD"/>
    <property type="match status" value="1"/>
</dbReference>
<dbReference type="Pfam" id="PF02687">
    <property type="entry name" value="FtsX"/>
    <property type="match status" value="2"/>
</dbReference>
<name>A0ABW5AXP0_9FLAO</name>
<feature type="transmembrane region" description="Helical" evidence="6">
    <location>
        <begin position="687"/>
        <end position="711"/>
    </location>
</feature>
<evidence type="ECO:0000313" key="9">
    <source>
        <dbReference type="EMBL" id="MFD2186866.1"/>
    </source>
</evidence>
<evidence type="ECO:0000256" key="4">
    <source>
        <dbReference type="ARBA" id="ARBA00022989"/>
    </source>
</evidence>
<organism evidence="9 10">
    <name type="scientific">Aquimarina celericrescens</name>
    <dbReference type="NCBI Taxonomy" id="1964542"/>
    <lineage>
        <taxon>Bacteria</taxon>
        <taxon>Pseudomonadati</taxon>
        <taxon>Bacteroidota</taxon>
        <taxon>Flavobacteriia</taxon>
        <taxon>Flavobacteriales</taxon>
        <taxon>Flavobacteriaceae</taxon>
        <taxon>Aquimarina</taxon>
    </lineage>
</organism>
<comment type="caution">
    <text evidence="9">The sequence shown here is derived from an EMBL/GenBank/DDBJ whole genome shotgun (WGS) entry which is preliminary data.</text>
</comment>
<dbReference type="InterPro" id="IPR003838">
    <property type="entry name" value="ABC3_permease_C"/>
</dbReference>
<feature type="domain" description="MacB-like periplasmic core" evidence="8">
    <location>
        <begin position="20"/>
        <end position="238"/>
    </location>
</feature>
<feature type="transmembrane region" description="Helical" evidence="6">
    <location>
        <begin position="343"/>
        <end position="369"/>
    </location>
</feature>
<feature type="domain" description="ABC3 transporter permease C-terminal" evidence="7">
    <location>
        <begin position="690"/>
        <end position="802"/>
    </location>
</feature>
<evidence type="ECO:0000256" key="1">
    <source>
        <dbReference type="ARBA" id="ARBA00004651"/>
    </source>
</evidence>
<keyword evidence="5 6" id="KW-0472">Membrane</keyword>
<keyword evidence="3 6" id="KW-0812">Transmembrane</keyword>